<evidence type="ECO:0000313" key="2">
    <source>
        <dbReference type="Proteomes" id="UP001295444"/>
    </source>
</evidence>
<accession>A0AAD1RLG5</accession>
<feature type="non-terminal residue" evidence="1">
    <location>
        <position position="1"/>
    </location>
</feature>
<feature type="non-terminal residue" evidence="1">
    <location>
        <position position="147"/>
    </location>
</feature>
<protein>
    <submittedName>
        <fullName evidence="1">Uncharacterized protein</fullName>
    </submittedName>
</protein>
<sequence length="147" mass="17058">QAIINSFIWENKRARVAGHTLYRLFQMGGMGVPHVATYRLAAILTQAVNLHADEGQLLWVDMERKIWPNETLLEYMWSPPTKQRKTRTLLSTTKLTVYIWDRFRAIQSKTPRFHRLASLNVMSTVLPWLPLSKCAEAAITKIFQVFT</sequence>
<gene>
    <name evidence="1" type="ORF">PECUL_23A025605</name>
</gene>
<dbReference type="AlphaFoldDB" id="A0AAD1RLG5"/>
<dbReference type="EMBL" id="OW240914">
    <property type="protein sequence ID" value="CAH2273984.1"/>
    <property type="molecule type" value="Genomic_DNA"/>
</dbReference>
<proteinExistence type="predicted"/>
<name>A0AAD1RLG5_PELCU</name>
<evidence type="ECO:0000313" key="1">
    <source>
        <dbReference type="EMBL" id="CAH2273984.1"/>
    </source>
</evidence>
<keyword evidence="2" id="KW-1185">Reference proteome</keyword>
<dbReference type="Proteomes" id="UP001295444">
    <property type="component" value="Chromosome 03"/>
</dbReference>
<organism evidence="1 2">
    <name type="scientific">Pelobates cultripes</name>
    <name type="common">Western spadefoot toad</name>
    <dbReference type="NCBI Taxonomy" id="61616"/>
    <lineage>
        <taxon>Eukaryota</taxon>
        <taxon>Metazoa</taxon>
        <taxon>Chordata</taxon>
        <taxon>Craniata</taxon>
        <taxon>Vertebrata</taxon>
        <taxon>Euteleostomi</taxon>
        <taxon>Amphibia</taxon>
        <taxon>Batrachia</taxon>
        <taxon>Anura</taxon>
        <taxon>Pelobatoidea</taxon>
        <taxon>Pelobatidae</taxon>
        <taxon>Pelobates</taxon>
    </lineage>
</organism>
<reference evidence="1" key="1">
    <citation type="submission" date="2022-03" db="EMBL/GenBank/DDBJ databases">
        <authorList>
            <person name="Alioto T."/>
            <person name="Alioto T."/>
            <person name="Gomez Garrido J."/>
        </authorList>
    </citation>
    <scope>NUCLEOTIDE SEQUENCE</scope>
</reference>